<comment type="caution">
    <text evidence="7">The sequence shown here is derived from an EMBL/GenBank/DDBJ whole genome shotgun (WGS) entry which is preliminary data.</text>
</comment>
<dbReference type="RefSeq" id="WP_251914130.1">
    <property type="nucleotide sequence ID" value="NZ_JAMRXG010000008.1"/>
</dbReference>
<evidence type="ECO:0000313" key="7">
    <source>
        <dbReference type="EMBL" id="MCM6775894.1"/>
    </source>
</evidence>
<comment type="catalytic activity">
    <reaction evidence="4">
        <text>N-acetyl-L-glutamate 5-semialdehyde + phosphate + NADP(+) = N-acetyl-L-glutamyl 5-phosphate + NADPH + H(+)</text>
        <dbReference type="Rhea" id="RHEA:21588"/>
        <dbReference type="ChEBI" id="CHEBI:15378"/>
        <dbReference type="ChEBI" id="CHEBI:29123"/>
        <dbReference type="ChEBI" id="CHEBI:43474"/>
        <dbReference type="ChEBI" id="CHEBI:57783"/>
        <dbReference type="ChEBI" id="CHEBI:57936"/>
        <dbReference type="ChEBI" id="CHEBI:58349"/>
        <dbReference type="EC" id="1.2.1.38"/>
    </reaction>
</comment>
<dbReference type="EC" id="1.2.1.38" evidence="4"/>
<dbReference type="InterPro" id="IPR000706">
    <property type="entry name" value="AGPR_type-1"/>
</dbReference>
<comment type="similarity">
    <text evidence="4">Belongs to the NAGSA dehydrogenase family. Type 1 subfamily.</text>
</comment>
<dbReference type="Proteomes" id="UP001139157">
    <property type="component" value="Unassembled WGS sequence"/>
</dbReference>
<sequence length="352" mass="38171">MTRVGVIGASGMAGGELIRIIDQHPHLDAVFLGGSRNVGETVVALHPNLRSRNGLVVERVEPGEVRRRCDVVVFATPPAVSARLIPEIADDTTVVIDMSGAFRIRSEEVHRQWYPAVRRDQGWAERFSYGVPELISNELATANLISLPGCYATAVTLALAPLVFELGLRRSTVVIDGKSGSSGGGQRLRRGNLHSYRSGAITPYAPGGHRHAAEVEGFLARRAPDAELTVMMSAYGVGHVRGLLASCYVLSDKQFDARTLARTYLRYYRGQHFVRVRDHRETMVPMPDPHFVVGSNFCDLTVMPDAAGGRVVALAALDNLIKGAAGQAVQAMNHRLGHRAEEGLEMQPVAPV</sequence>
<feature type="active site" evidence="4 5">
    <location>
        <position position="150"/>
    </location>
</feature>
<dbReference type="GO" id="GO:0003942">
    <property type="term" value="F:N-acetyl-gamma-glutamyl-phosphate reductase activity"/>
    <property type="evidence" value="ECO:0007669"/>
    <property type="project" value="UniProtKB-UniRule"/>
</dbReference>
<dbReference type="InterPro" id="IPR000534">
    <property type="entry name" value="Semialdehyde_DH_NAD-bd"/>
</dbReference>
<comment type="pathway">
    <text evidence="4">Amino-acid biosynthesis; L-arginine biosynthesis; N(2)-acetyl-L-ornithine from L-glutamate: step 3/4.</text>
</comment>
<dbReference type="HAMAP" id="MF_00150">
    <property type="entry name" value="ArgC_type1"/>
    <property type="match status" value="1"/>
</dbReference>
<evidence type="ECO:0000313" key="8">
    <source>
        <dbReference type="Proteomes" id="UP001139157"/>
    </source>
</evidence>
<dbReference type="Pfam" id="PF22698">
    <property type="entry name" value="Semialdhyde_dhC_1"/>
    <property type="match status" value="1"/>
</dbReference>
<dbReference type="CDD" id="cd17895">
    <property type="entry name" value="AGPR_1_N"/>
    <property type="match status" value="1"/>
</dbReference>
<keyword evidence="2 4" id="KW-0521">NADP</keyword>
<evidence type="ECO:0000256" key="3">
    <source>
        <dbReference type="ARBA" id="ARBA00023002"/>
    </source>
</evidence>
<evidence type="ECO:0000256" key="1">
    <source>
        <dbReference type="ARBA" id="ARBA00022605"/>
    </source>
</evidence>
<name>A0A9X2E8V5_9NOCA</name>
<dbReference type="SUPFAM" id="SSF51735">
    <property type="entry name" value="NAD(P)-binding Rossmann-fold domains"/>
    <property type="match status" value="1"/>
</dbReference>
<gene>
    <name evidence="4 7" type="primary">argC</name>
    <name evidence="7" type="ORF">NDR86_20660</name>
</gene>
<evidence type="ECO:0000259" key="6">
    <source>
        <dbReference type="SMART" id="SM00859"/>
    </source>
</evidence>
<accession>A0A9X2E8V5</accession>
<reference evidence="7" key="1">
    <citation type="submission" date="2022-06" db="EMBL/GenBank/DDBJ databases">
        <title>Novel species in genus nocardia.</title>
        <authorList>
            <person name="Li F."/>
        </authorList>
    </citation>
    <scope>NUCLEOTIDE SEQUENCE</scope>
    <source>
        <strain evidence="7">CDC141</strain>
    </source>
</reference>
<keyword evidence="3 4" id="KW-0560">Oxidoreductase</keyword>
<proteinExistence type="inferred from homology"/>
<protein>
    <recommendedName>
        <fullName evidence="4">N-acetyl-gamma-glutamyl-phosphate reductase</fullName>
        <shortName evidence="4">AGPR</shortName>
        <ecNumber evidence="4">1.2.1.38</ecNumber>
    </recommendedName>
    <alternativeName>
        <fullName evidence="4">N-acetyl-glutamate semialdehyde dehydrogenase</fullName>
        <shortName evidence="4">NAGSA dehydrogenase</shortName>
    </alternativeName>
</protein>
<evidence type="ECO:0000256" key="4">
    <source>
        <dbReference type="HAMAP-Rule" id="MF_00150"/>
    </source>
</evidence>
<dbReference type="PANTHER" id="PTHR32338">
    <property type="entry name" value="N-ACETYL-GAMMA-GLUTAMYL-PHOSPHATE REDUCTASE, CHLOROPLASTIC-RELATED-RELATED"/>
    <property type="match status" value="1"/>
</dbReference>
<dbReference type="EMBL" id="JAMRXG010000008">
    <property type="protein sequence ID" value="MCM6775894.1"/>
    <property type="molecule type" value="Genomic_DNA"/>
</dbReference>
<dbReference type="SMART" id="SM00859">
    <property type="entry name" value="Semialdhyde_dh"/>
    <property type="match status" value="1"/>
</dbReference>
<dbReference type="NCBIfam" id="TIGR01850">
    <property type="entry name" value="argC"/>
    <property type="match status" value="1"/>
</dbReference>
<dbReference type="PANTHER" id="PTHR32338:SF11">
    <property type="entry name" value="[LYSW]-L-2-AMINOADIPATE_[LYSW]-L-GLUTAMATE PHOSPHATE REDUCTASE-RELATED"/>
    <property type="match status" value="1"/>
</dbReference>
<keyword evidence="1 4" id="KW-0028">Amino-acid biosynthesis</keyword>
<dbReference type="InterPro" id="IPR036291">
    <property type="entry name" value="NAD(P)-bd_dom_sf"/>
</dbReference>
<comment type="subcellular location">
    <subcellularLocation>
        <location evidence="4">Cytoplasm</location>
    </subcellularLocation>
</comment>
<evidence type="ECO:0000256" key="5">
    <source>
        <dbReference type="PROSITE-ProRule" id="PRU10010"/>
    </source>
</evidence>
<dbReference type="Gene3D" id="3.30.360.10">
    <property type="entry name" value="Dihydrodipicolinate Reductase, domain 2"/>
    <property type="match status" value="1"/>
</dbReference>
<dbReference type="Gene3D" id="3.40.50.720">
    <property type="entry name" value="NAD(P)-binding Rossmann-like Domain"/>
    <property type="match status" value="1"/>
</dbReference>
<dbReference type="SUPFAM" id="SSF55347">
    <property type="entry name" value="Glyceraldehyde-3-phosphate dehydrogenase-like, C-terminal domain"/>
    <property type="match status" value="1"/>
</dbReference>
<dbReference type="GO" id="GO:0070401">
    <property type="term" value="F:NADP+ binding"/>
    <property type="evidence" value="ECO:0007669"/>
    <property type="project" value="InterPro"/>
</dbReference>
<keyword evidence="4" id="KW-0055">Arginine biosynthesis</keyword>
<dbReference type="InterPro" id="IPR023013">
    <property type="entry name" value="AGPR_AS"/>
</dbReference>
<dbReference type="InterPro" id="IPR058924">
    <property type="entry name" value="AGPR_dimerisation_dom"/>
</dbReference>
<comment type="function">
    <text evidence="4">Catalyzes the NADPH-dependent reduction of N-acetyl-5-glutamyl phosphate to yield N-acetyl-L-glutamate 5-semialdehyde.</text>
</comment>
<dbReference type="GO" id="GO:0006526">
    <property type="term" value="P:L-arginine biosynthetic process"/>
    <property type="evidence" value="ECO:0007669"/>
    <property type="project" value="UniProtKB-UniRule"/>
</dbReference>
<keyword evidence="4" id="KW-0963">Cytoplasm</keyword>
<dbReference type="GO" id="GO:0005737">
    <property type="term" value="C:cytoplasm"/>
    <property type="evidence" value="ECO:0007669"/>
    <property type="project" value="UniProtKB-SubCell"/>
</dbReference>
<dbReference type="InterPro" id="IPR050085">
    <property type="entry name" value="AGPR"/>
</dbReference>
<evidence type="ECO:0000256" key="2">
    <source>
        <dbReference type="ARBA" id="ARBA00022857"/>
    </source>
</evidence>
<dbReference type="Pfam" id="PF01118">
    <property type="entry name" value="Semialdhyde_dh"/>
    <property type="match status" value="1"/>
</dbReference>
<organism evidence="7 8">
    <name type="scientific">Nocardia pulmonis</name>
    <dbReference type="NCBI Taxonomy" id="2951408"/>
    <lineage>
        <taxon>Bacteria</taxon>
        <taxon>Bacillati</taxon>
        <taxon>Actinomycetota</taxon>
        <taxon>Actinomycetes</taxon>
        <taxon>Mycobacteriales</taxon>
        <taxon>Nocardiaceae</taxon>
        <taxon>Nocardia</taxon>
    </lineage>
</organism>
<dbReference type="PROSITE" id="PS01224">
    <property type="entry name" value="ARGC"/>
    <property type="match status" value="1"/>
</dbReference>
<dbReference type="GO" id="GO:0051287">
    <property type="term" value="F:NAD binding"/>
    <property type="evidence" value="ECO:0007669"/>
    <property type="project" value="InterPro"/>
</dbReference>
<keyword evidence="8" id="KW-1185">Reference proteome</keyword>
<dbReference type="AlphaFoldDB" id="A0A9X2E8V5"/>
<feature type="domain" description="Semialdehyde dehydrogenase NAD-binding" evidence="6">
    <location>
        <begin position="3"/>
        <end position="142"/>
    </location>
</feature>